<dbReference type="AlphaFoldDB" id="A0A3D8PLQ9"/>
<gene>
    <name evidence="1" type="ORF">CWR48_15565</name>
</gene>
<keyword evidence="2" id="KW-1185">Reference proteome</keyword>
<comment type="caution">
    <text evidence="1">The sequence shown here is derived from an EMBL/GenBank/DDBJ whole genome shotgun (WGS) entry which is preliminary data.</text>
</comment>
<accession>A0A3D8PLQ9</accession>
<reference evidence="2" key="1">
    <citation type="submission" date="2017-11" db="EMBL/GenBank/DDBJ databases">
        <authorList>
            <person name="Zhu W."/>
        </authorList>
    </citation>
    <scope>NUCLEOTIDE SEQUENCE [LARGE SCALE GENOMIC DNA]</scope>
    <source>
        <strain evidence="2">CAU 1183</strain>
    </source>
</reference>
<organism evidence="1 2">
    <name type="scientific">Oceanobacillus arenosus</name>
    <dbReference type="NCBI Taxonomy" id="1229153"/>
    <lineage>
        <taxon>Bacteria</taxon>
        <taxon>Bacillati</taxon>
        <taxon>Bacillota</taxon>
        <taxon>Bacilli</taxon>
        <taxon>Bacillales</taxon>
        <taxon>Bacillaceae</taxon>
        <taxon>Oceanobacillus</taxon>
    </lineage>
</organism>
<dbReference type="Proteomes" id="UP000257143">
    <property type="component" value="Unassembled WGS sequence"/>
</dbReference>
<name>A0A3D8PLQ9_9BACI</name>
<proteinExistence type="predicted"/>
<protein>
    <submittedName>
        <fullName evidence="1">Uncharacterized protein</fullName>
    </submittedName>
</protein>
<dbReference type="EMBL" id="PIOC01000023">
    <property type="protein sequence ID" value="RDW17020.1"/>
    <property type="molecule type" value="Genomic_DNA"/>
</dbReference>
<dbReference type="RefSeq" id="WP_115774251.1">
    <property type="nucleotide sequence ID" value="NZ_PIOC01000023.1"/>
</dbReference>
<evidence type="ECO:0000313" key="2">
    <source>
        <dbReference type="Proteomes" id="UP000257143"/>
    </source>
</evidence>
<sequence>MIKSPNYQIFVQFLFDESIIDWNPAEHDDWELPPSECLKWFWDLFPLDKESEVVDFINKTTRKIILNYFNQKGEIYQWKIILVS</sequence>
<evidence type="ECO:0000313" key="1">
    <source>
        <dbReference type="EMBL" id="RDW17020.1"/>
    </source>
</evidence>